<dbReference type="OrthoDB" id="7509904at2"/>
<dbReference type="EMBL" id="CAVK010000061">
    <property type="protein sequence ID" value="CCW16997.1"/>
    <property type="molecule type" value="Genomic_DNA"/>
</dbReference>
<proteinExistence type="predicted"/>
<accession>N1MN14</accession>
<evidence type="ECO:0000313" key="2">
    <source>
        <dbReference type="Proteomes" id="UP000013201"/>
    </source>
</evidence>
<comment type="caution">
    <text evidence="1">The sequence shown here is derived from an EMBL/GenBank/DDBJ whole genome shotgun (WGS) entry which is preliminary data.</text>
</comment>
<dbReference type="RefSeq" id="WP_006952732.1">
    <property type="nucleotide sequence ID" value="NZ_CAVK010000061.1"/>
</dbReference>
<dbReference type="AlphaFoldDB" id="N1MN14"/>
<organism evidence="1 2">
    <name type="scientific">Sphingobium indicum BiD32</name>
    <dbReference type="NCBI Taxonomy" id="1301087"/>
    <lineage>
        <taxon>Bacteria</taxon>
        <taxon>Pseudomonadati</taxon>
        <taxon>Pseudomonadota</taxon>
        <taxon>Alphaproteobacteria</taxon>
        <taxon>Sphingomonadales</taxon>
        <taxon>Sphingomonadaceae</taxon>
        <taxon>Sphingobium</taxon>
    </lineage>
</organism>
<dbReference type="Proteomes" id="UP000013201">
    <property type="component" value="Unassembled WGS sequence"/>
</dbReference>
<reference evidence="2" key="2">
    <citation type="submission" date="2013-04" db="EMBL/GenBank/DDBJ databases">
        <title>Bisphenol A degrading Sphingobium sp. strain BiD32.</title>
        <authorList>
            <person name="Nielsen J.L."/>
            <person name="Zhou N.A."/>
            <person name="Kjeldal H."/>
        </authorList>
    </citation>
    <scope>NUCLEOTIDE SEQUENCE [LARGE SCALE GENOMIC DNA]</scope>
    <source>
        <strain evidence="2">BiD32</strain>
    </source>
</reference>
<reference evidence="1 2" key="1">
    <citation type="submission" date="2013-03" db="EMBL/GenBank/DDBJ databases">
        <authorList>
            <person name="Le V."/>
        </authorList>
    </citation>
    <scope>NUCLEOTIDE SEQUENCE [LARGE SCALE GENOMIC DNA]</scope>
    <source>
        <strain evidence="1 2">BiD32</strain>
    </source>
</reference>
<gene>
    <name evidence="1" type="ORF">EBBID32_13360</name>
</gene>
<sequence>MLIDVLAGRDSRSAASRGCFHFARAPKPGDEIEIDGAFVTVTKAWHRPDIYYKGAKFAILVGDPVSQVKADIPVRDEAEVVL</sequence>
<protein>
    <submittedName>
        <fullName evidence="1">Uncharacterized protein</fullName>
    </submittedName>
</protein>
<name>N1MN14_9SPHN</name>
<evidence type="ECO:0000313" key="1">
    <source>
        <dbReference type="EMBL" id="CCW16997.1"/>
    </source>
</evidence>
<keyword evidence="2" id="KW-1185">Reference proteome</keyword>